<sequence length="667" mass="75780">MDRTQREVESKKLPSVAKSQIENLKRNPTAPSSNGIFKFPSKSELEARLNTNLPLLDMKDLEELLVVFRKAYSTEMEKVEQLKARVGVHQALLDELCGTNEELHRDLEAFLDTQASEIFIGTAIDRKFQLLRQLANHAATAYDFLKADADADRQVMETLKQEVATLKNKLDASERVRGEMIQQMGKREGLRGTSPPEHLITTRAWDAPGSEEEEGMTFTHDPVNITVDKQYRQQLAANEIKIFEGGTDLDVVFKFIKTLDFHIDMLEHTFNDAQKIEYALSYMGGTVRRWAKAWRASHRILRWTDFLTAFKHRWIPDTAHIYLANKLERMELKRAEVDKFNDDYRTTLQLLDEDDLTKIKESNQYYKTYHGKIRDTDILSALRQYSLQIRGGLNLELLMDYTSKLMLAKPASKPQNPEKQKEKAKPNHQRGLSAKDPITINTVEASTNNPEVHAMAAPRSGGYTPRFEQQRTYTPRVELGGDQSPWSSCVTQPQPTSTSTAPQNGPPPEEEDSTEDEEGTSSEEEEEEKETLVEKGKEEGQEGEEGQLEARENGKKGGRLTDRMATAQGGVTLGLHNLPSTVRSRHHRNIYKNKFHGLNRATPREIQAGDEIFVVHVQAVEAEQPTLPSQQHSAIRTKYEGLFEEPTGEPPPALPRLRIQSPIQDFP</sequence>
<dbReference type="EMBL" id="ML119724">
    <property type="protein sequence ID" value="RPA77557.1"/>
    <property type="molecule type" value="Genomic_DNA"/>
</dbReference>
<evidence type="ECO:0000313" key="5">
    <source>
        <dbReference type="Proteomes" id="UP000275078"/>
    </source>
</evidence>
<keyword evidence="1" id="KW-0175">Coiled coil</keyword>
<dbReference type="Proteomes" id="UP000275078">
    <property type="component" value="Unassembled WGS sequence"/>
</dbReference>
<reference evidence="4 5" key="1">
    <citation type="journal article" date="2018" name="Nat. Ecol. Evol.">
        <title>Pezizomycetes genomes reveal the molecular basis of ectomycorrhizal truffle lifestyle.</title>
        <authorList>
            <person name="Murat C."/>
            <person name="Payen T."/>
            <person name="Noel B."/>
            <person name="Kuo A."/>
            <person name="Morin E."/>
            <person name="Chen J."/>
            <person name="Kohler A."/>
            <person name="Krizsan K."/>
            <person name="Balestrini R."/>
            <person name="Da Silva C."/>
            <person name="Montanini B."/>
            <person name="Hainaut M."/>
            <person name="Levati E."/>
            <person name="Barry K.W."/>
            <person name="Belfiori B."/>
            <person name="Cichocki N."/>
            <person name="Clum A."/>
            <person name="Dockter R.B."/>
            <person name="Fauchery L."/>
            <person name="Guy J."/>
            <person name="Iotti M."/>
            <person name="Le Tacon F."/>
            <person name="Lindquist E.A."/>
            <person name="Lipzen A."/>
            <person name="Malagnac F."/>
            <person name="Mello A."/>
            <person name="Molinier V."/>
            <person name="Miyauchi S."/>
            <person name="Poulain J."/>
            <person name="Riccioni C."/>
            <person name="Rubini A."/>
            <person name="Sitrit Y."/>
            <person name="Splivallo R."/>
            <person name="Traeger S."/>
            <person name="Wang M."/>
            <person name="Zifcakova L."/>
            <person name="Wipf D."/>
            <person name="Zambonelli A."/>
            <person name="Paolocci F."/>
            <person name="Nowrousian M."/>
            <person name="Ottonello S."/>
            <person name="Baldrian P."/>
            <person name="Spatafora J.W."/>
            <person name="Henrissat B."/>
            <person name="Nagy L.G."/>
            <person name="Aury J.M."/>
            <person name="Wincker P."/>
            <person name="Grigoriev I.V."/>
            <person name="Bonfante P."/>
            <person name="Martin F.M."/>
        </authorList>
    </citation>
    <scope>NUCLEOTIDE SEQUENCE [LARGE SCALE GENOMIC DNA]</scope>
    <source>
        <strain evidence="4 5">RN42</strain>
    </source>
</reference>
<feature type="compositionally biased region" description="Basic and acidic residues" evidence="2">
    <location>
        <begin position="530"/>
        <end position="540"/>
    </location>
</feature>
<feature type="compositionally biased region" description="Basic and acidic residues" evidence="2">
    <location>
        <begin position="416"/>
        <end position="425"/>
    </location>
</feature>
<protein>
    <recommendedName>
        <fullName evidence="3">Ty3 transposon capsid-like protein domain-containing protein</fullName>
    </recommendedName>
</protein>
<feature type="compositionally biased region" description="Basic and acidic residues" evidence="2">
    <location>
        <begin position="1"/>
        <end position="12"/>
    </location>
</feature>
<name>A0A3N4HWJ3_ASCIM</name>
<feature type="compositionally biased region" description="Low complexity" evidence="2">
    <location>
        <begin position="487"/>
        <end position="503"/>
    </location>
</feature>
<evidence type="ECO:0000256" key="2">
    <source>
        <dbReference type="SAM" id="MobiDB-lite"/>
    </source>
</evidence>
<feature type="compositionally biased region" description="Polar residues" evidence="2">
    <location>
        <begin position="439"/>
        <end position="450"/>
    </location>
</feature>
<dbReference type="InterPro" id="IPR045358">
    <property type="entry name" value="Ty3_capsid"/>
</dbReference>
<keyword evidence="5" id="KW-1185">Reference proteome</keyword>
<evidence type="ECO:0000313" key="4">
    <source>
        <dbReference type="EMBL" id="RPA77557.1"/>
    </source>
</evidence>
<feature type="region of interest" description="Disordered" evidence="2">
    <location>
        <begin position="410"/>
        <end position="560"/>
    </location>
</feature>
<dbReference type="Pfam" id="PF19259">
    <property type="entry name" value="Ty3_capsid"/>
    <property type="match status" value="1"/>
</dbReference>
<accession>A0A3N4HWJ3</accession>
<feature type="coiled-coil region" evidence="1">
    <location>
        <begin position="142"/>
        <end position="176"/>
    </location>
</feature>
<feature type="compositionally biased region" description="Acidic residues" evidence="2">
    <location>
        <begin position="508"/>
        <end position="529"/>
    </location>
</feature>
<feature type="compositionally biased region" description="Basic and acidic residues" evidence="2">
    <location>
        <begin position="548"/>
        <end position="560"/>
    </location>
</feature>
<evidence type="ECO:0000259" key="3">
    <source>
        <dbReference type="Pfam" id="PF19259"/>
    </source>
</evidence>
<feature type="region of interest" description="Disordered" evidence="2">
    <location>
        <begin position="1"/>
        <end position="36"/>
    </location>
</feature>
<feature type="domain" description="Ty3 transposon capsid-like protein" evidence="3">
    <location>
        <begin position="235"/>
        <end position="374"/>
    </location>
</feature>
<proteinExistence type="predicted"/>
<gene>
    <name evidence="4" type="ORF">BJ508DRAFT_310028</name>
</gene>
<dbReference type="AlphaFoldDB" id="A0A3N4HWJ3"/>
<evidence type="ECO:0000256" key="1">
    <source>
        <dbReference type="SAM" id="Coils"/>
    </source>
</evidence>
<organism evidence="4 5">
    <name type="scientific">Ascobolus immersus RN42</name>
    <dbReference type="NCBI Taxonomy" id="1160509"/>
    <lineage>
        <taxon>Eukaryota</taxon>
        <taxon>Fungi</taxon>
        <taxon>Dikarya</taxon>
        <taxon>Ascomycota</taxon>
        <taxon>Pezizomycotina</taxon>
        <taxon>Pezizomycetes</taxon>
        <taxon>Pezizales</taxon>
        <taxon>Ascobolaceae</taxon>
        <taxon>Ascobolus</taxon>
    </lineage>
</organism>
<feature type="region of interest" description="Disordered" evidence="2">
    <location>
        <begin position="643"/>
        <end position="667"/>
    </location>
</feature>